<dbReference type="InterPro" id="IPR015267">
    <property type="entry name" value="PPP4R2"/>
</dbReference>
<feature type="compositionally biased region" description="Basic and acidic residues" evidence="2">
    <location>
        <begin position="586"/>
        <end position="609"/>
    </location>
</feature>
<evidence type="ECO:0000256" key="1">
    <source>
        <dbReference type="ARBA" id="ARBA00009207"/>
    </source>
</evidence>
<dbReference type="PANTHER" id="PTHR16487">
    <property type="entry name" value="PPP4R2-RELATED PROTEIN"/>
    <property type="match status" value="1"/>
</dbReference>
<comment type="similarity">
    <text evidence="1">Belongs to the PPP4R2 family.</text>
</comment>
<organism evidence="3 4">
    <name type="scientific">Hyalella azteca</name>
    <name type="common">Amphipod</name>
    <dbReference type="NCBI Taxonomy" id="294128"/>
    <lineage>
        <taxon>Eukaryota</taxon>
        <taxon>Metazoa</taxon>
        <taxon>Ecdysozoa</taxon>
        <taxon>Arthropoda</taxon>
        <taxon>Crustacea</taxon>
        <taxon>Multicrustacea</taxon>
        <taxon>Malacostraca</taxon>
        <taxon>Eumalacostraca</taxon>
        <taxon>Peracarida</taxon>
        <taxon>Amphipoda</taxon>
        <taxon>Senticaudata</taxon>
        <taxon>Talitrida</taxon>
        <taxon>Talitroidea</taxon>
        <taxon>Hyalellidae</taxon>
        <taxon>Hyalella</taxon>
    </lineage>
</organism>
<feature type="compositionally biased region" description="Basic and acidic residues" evidence="2">
    <location>
        <begin position="357"/>
        <end position="367"/>
    </location>
</feature>
<dbReference type="RefSeq" id="XP_018012685.1">
    <property type="nucleotide sequence ID" value="XM_018157196.2"/>
</dbReference>
<keyword evidence="3" id="KW-1185">Reference proteome</keyword>
<name>A0A8B7NGD2_HYAAZ</name>
<dbReference type="GO" id="GO:0005737">
    <property type="term" value="C:cytoplasm"/>
    <property type="evidence" value="ECO:0007669"/>
    <property type="project" value="TreeGrafter"/>
</dbReference>
<feature type="compositionally biased region" description="Acidic residues" evidence="2">
    <location>
        <begin position="426"/>
        <end position="440"/>
    </location>
</feature>
<feature type="compositionally biased region" description="Acidic residues" evidence="2">
    <location>
        <begin position="616"/>
        <end position="640"/>
    </location>
</feature>
<feature type="compositionally biased region" description="Basic and acidic residues" evidence="2">
    <location>
        <begin position="669"/>
        <end position="682"/>
    </location>
</feature>
<dbReference type="GeneID" id="108669787"/>
<protein>
    <submittedName>
        <fullName evidence="4">Serine/threonine-protein phosphatase 4 regulatory subunit 2-B isoform X1</fullName>
    </submittedName>
</protein>
<feature type="compositionally biased region" description="Basic and acidic residues" evidence="2">
    <location>
        <begin position="460"/>
        <end position="559"/>
    </location>
</feature>
<dbReference type="GO" id="GO:0019888">
    <property type="term" value="F:protein phosphatase regulator activity"/>
    <property type="evidence" value="ECO:0007669"/>
    <property type="project" value="InterPro"/>
</dbReference>
<evidence type="ECO:0000256" key="2">
    <source>
        <dbReference type="SAM" id="MobiDB-lite"/>
    </source>
</evidence>
<evidence type="ECO:0000313" key="3">
    <source>
        <dbReference type="Proteomes" id="UP000694843"/>
    </source>
</evidence>
<gene>
    <name evidence="4" type="primary">LOC108669787</name>
</gene>
<reference evidence="4" key="1">
    <citation type="submission" date="2025-08" db="UniProtKB">
        <authorList>
            <consortium name="RefSeq"/>
        </authorList>
    </citation>
    <scope>IDENTIFICATION</scope>
    <source>
        <tissue evidence="4">Whole organism</tissue>
    </source>
</reference>
<feature type="compositionally biased region" description="Basic residues" evidence="2">
    <location>
        <begin position="210"/>
        <end position="228"/>
    </location>
</feature>
<dbReference type="PANTHER" id="PTHR16487:SF0">
    <property type="entry name" value="PROTEIN PHOSPHATASE 4 REGULATORY SUBUNIT 2-RELATED"/>
    <property type="match status" value="1"/>
</dbReference>
<feature type="region of interest" description="Disordered" evidence="2">
    <location>
        <begin position="279"/>
        <end position="719"/>
    </location>
</feature>
<feature type="compositionally biased region" description="Acidic residues" evidence="2">
    <location>
        <begin position="299"/>
        <end position="311"/>
    </location>
</feature>
<feature type="compositionally biased region" description="Polar residues" evidence="2">
    <location>
        <begin position="374"/>
        <end position="385"/>
    </location>
</feature>
<sequence length="719" mass="80272">MSSEMPENIDPDTIDLERLALELEKFDKILKEGEESDGGESMEQTGSRQAAHTYLDKYLQSIARTGDPLLPWKKVKNFIHHKIDSILTSFYVKFGIEDIDSQNLPPFNYLPAKEKLLQHFDSFTGAPFTIQRLCEILTDPGRHYRRTDKLLRGLEKNILVVSTIGRLSEDCSNPQQRLTLFNGLQMSNSFRPHRPPLPHHLDKFQSPRSSKQRRHKVKCSREKGKHSRTKTETSPDIERVTHLNIIIEKAPEELERPMRPKLSAHDIIAFRNSLEMLEDSTKDEEDVGTRKRALHDDANSMEDDEEETFDDECLKQDLDDEQIEDMDDEVKGKPGSGSEREPEGYGVSINSVMWRKRKEDQQTENRYKKLKTSDVGSRESSTSPRLSAIVKALDEVTCESSADDSMEVDEEARSSCAGTEDAPEQRDEETSDESKDDEQNSCDATESKDDVKLPQSPCKMPDDEKLSKSPTKEEKDEAQSSKKHVEGKDECLKSLDNDVQQDKDLTKRTTKRIRDDKELSKISSKEQEDKESSKTPCKDAQVKELEHPKSKINVKDDVKISVPTAACAQQLPKRTESKSSAATSDKPSDTKADQDNEKASLKDLTDETKLFSGECDPADVGDDAADVDDDDAAADAGDDTTDARDDTTDAGDDTTDVENDATDAADDTTDARDEISDARDDATAAEDDTADVGTVDGALADPVASGDSPGNQEALEEKN</sequence>
<dbReference type="GO" id="GO:0030289">
    <property type="term" value="C:protein phosphatase 4 complex"/>
    <property type="evidence" value="ECO:0007669"/>
    <property type="project" value="InterPro"/>
</dbReference>
<evidence type="ECO:0000313" key="4">
    <source>
        <dbReference type="RefSeq" id="XP_018012685.1"/>
    </source>
</evidence>
<dbReference type="Proteomes" id="UP000694843">
    <property type="component" value="Unplaced"/>
</dbReference>
<feature type="compositionally biased region" description="Acidic residues" evidence="2">
    <location>
        <begin position="648"/>
        <end position="668"/>
    </location>
</feature>
<accession>A0A8B7NGD2</accession>
<dbReference type="KEGG" id="hazt:108669787"/>
<feature type="compositionally biased region" description="Acidic residues" evidence="2">
    <location>
        <begin position="401"/>
        <end position="410"/>
    </location>
</feature>
<dbReference type="OMA" id="MTETSEC"/>
<proteinExistence type="inferred from homology"/>
<dbReference type="AlphaFoldDB" id="A0A8B7NGD2"/>
<feature type="compositionally biased region" description="Acidic residues" evidence="2">
    <location>
        <begin position="318"/>
        <end position="328"/>
    </location>
</feature>
<dbReference type="OrthoDB" id="341898at2759"/>
<dbReference type="Pfam" id="PF09184">
    <property type="entry name" value="PPP4R2"/>
    <property type="match status" value="1"/>
</dbReference>
<feature type="region of interest" description="Disordered" evidence="2">
    <location>
        <begin position="192"/>
        <end position="234"/>
    </location>
</feature>
<dbReference type="GO" id="GO:0005634">
    <property type="term" value="C:nucleus"/>
    <property type="evidence" value="ECO:0007669"/>
    <property type="project" value="TreeGrafter"/>
</dbReference>